<keyword evidence="1" id="KW-1133">Transmembrane helix</keyword>
<name>A0A2N5CUE2_9CAUL</name>
<sequence>MEDILVPLGFFAMIAAIVLVPTWLKARNKHEMQATVRTAIEKGQALPPELVDAMTKDIKPPKESTAVRDIRAGVILIAIGAGLAVMGLILGQRHDEAFHPLLGAAAIPALIGIAYVVLSFFNPNKGYRPDA</sequence>
<evidence type="ECO:0000256" key="1">
    <source>
        <dbReference type="SAM" id="Phobius"/>
    </source>
</evidence>
<reference evidence="4 5" key="1">
    <citation type="submission" date="2017-12" db="EMBL/GenBank/DDBJ databases">
        <title>The genome sequence of Caulobacter flavus CGMCC1 15093.</title>
        <authorList>
            <person name="Gao J."/>
            <person name="Mao X."/>
            <person name="Sun J."/>
        </authorList>
    </citation>
    <scope>NUCLEOTIDE SEQUENCE [LARGE SCALE GENOMIC DNA]</scope>
    <source>
        <strain evidence="4 5">CGMCC1 15093</strain>
    </source>
</reference>
<evidence type="ECO:0000313" key="4">
    <source>
        <dbReference type="EMBL" id="PLR16890.1"/>
    </source>
</evidence>
<keyword evidence="1" id="KW-0812">Transmembrane</keyword>
<evidence type="ECO:0000259" key="2">
    <source>
        <dbReference type="Pfam" id="PF19762"/>
    </source>
</evidence>
<protein>
    <recommendedName>
        <fullName evidence="2">DUF6249 domain-containing protein</fullName>
    </recommendedName>
</protein>
<keyword evidence="1" id="KW-0472">Membrane</keyword>
<feature type="transmembrane region" description="Helical" evidence="1">
    <location>
        <begin position="72"/>
        <end position="91"/>
    </location>
</feature>
<reference evidence="3 6" key="2">
    <citation type="submission" date="2018-01" db="EMBL/GenBank/DDBJ databases">
        <title>Complete genome sequence of Caulobacter flavus RHGG3.</title>
        <authorList>
            <person name="Yang E."/>
        </authorList>
    </citation>
    <scope>NUCLEOTIDE SEQUENCE [LARGE SCALE GENOMIC DNA]</scope>
    <source>
        <strain evidence="3 6">RHGG3</strain>
    </source>
</reference>
<feature type="transmembrane region" description="Helical" evidence="1">
    <location>
        <begin position="97"/>
        <end position="118"/>
    </location>
</feature>
<dbReference type="Proteomes" id="UP000234483">
    <property type="component" value="Unassembled WGS sequence"/>
</dbReference>
<accession>A0A2N5CUE2</accession>
<dbReference type="AlphaFoldDB" id="A0A2N5CUE2"/>
<dbReference type="Pfam" id="PF19762">
    <property type="entry name" value="DUF6249"/>
    <property type="match status" value="1"/>
</dbReference>
<feature type="domain" description="DUF6249" evidence="2">
    <location>
        <begin position="5"/>
        <end position="121"/>
    </location>
</feature>
<dbReference type="Proteomes" id="UP000281192">
    <property type="component" value="Chromosome"/>
</dbReference>
<keyword evidence="6" id="KW-1185">Reference proteome</keyword>
<organism evidence="4 5">
    <name type="scientific">Caulobacter flavus</name>
    <dbReference type="NCBI Taxonomy" id="1679497"/>
    <lineage>
        <taxon>Bacteria</taxon>
        <taxon>Pseudomonadati</taxon>
        <taxon>Pseudomonadota</taxon>
        <taxon>Alphaproteobacteria</taxon>
        <taxon>Caulobacterales</taxon>
        <taxon>Caulobacteraceae</taxon>
        <taxon>Caulobacter</taxon>
    </lineage>
</organism>
<dbReference type="EMBL" id="PJRQ01000019">
    <property type="protein sequence ID" value="PLR16890.1"/>
    <property type="molecule type" value="Genomic_DNA"/>
</dbReference>
<evidence type="ECO:0000313" key="5">
    <source>
        <dbReference type="Proteomes" id="UP000234483"/>
    </source>
</evidence>
<evidence type="ECO:0000313" key="3">
    <source>
        <dbReference type="EMBL" id="AYV47851.1"/>
    </source>
</evidence>
<gene>
    <name evidence="3" type="ORF">C1707_17190</name>
    <name evidence="4" type="ORF">CFHF_10395</name>
</gene>
<proteinExistence type="predicted"/>
<dbReference type="KEGG" id="cfh:C1707_17190"/>
<dbReference type="InterPro" id="IPR046216">
    <property type="entry name" value="DUF6249"/>
</dbReference>
<dbReference type="EMBL" id="CP026100">
    <property type="protein sequence ID" value="AYV47851.1"/>
    <property type="molecule type" value="Genomic_DNA"/>
</dbReference>
<dbReference type="RefSeq" id="WP_101712947.1">
    <property type="nucleotide sequence ID" value="NZ_CP026100.1"/>
</dbReference>
<dbReference type="OrthoDB" id="5737184at2"/>
<evidence type="ECO:0000313" key="6">
    <source>
        <dbReference type="Proteomes" id="UP000281192"/>
    </source>
</evidence>
<feature type="transmembrane region" description="Helical" evidence="1">
    <location>
        <begin position="6"/>
        <end position="24"/>
    </location>
</feature>